<name>B9XPQ0_PEDPL</name>
<protein>
    <submittedName>
        <fullName evidence="3">Lipid A biosynthesis domain protein</fullName>
    </submittedName>
</protein>
<comment type="caution">
    <text evidence="3">The sequence shown here is derived from an EMBL/GenBank/DDBJ whole genome shotgun (WGS) entry which is preliminary data.</text>
</comment>
<feature type="transmembrane region" description="Helical" evidence="1">
    <location>
        <begin position="51"/>
        <end position="73"/>
    </location>
</feature>
<dbReference type="Proteomes" id="UP000003688">
    <property type="component" value="Unassembled WGS sequence"/>
</dbReference>
<feature type="transmembrane region" description="Helical" evidence="1">
    <location>
        <begin position="20"/>
        <end position="39"/>
    </location>
</feature>
<gene>
    <name evidence="3" type="ORF">Cflav_PD1373</name>
</gene>
<evidence type="ECO:0000313" key="4">
    <source>
        <dbReference type="Proteomes" id="UP000003688"/>
    </source>
</evidence>
<dbReference type="Pfam" id="PF07578">
    <property type="entry name" value="LAB_N"/>
    <property type="match status" value="1"/>
</dbReference>
<dbReference type="GO" id="GO:0009245">
    <property type="term" value="P:lipid A biosynthetic process"/>
    <property type="evidence" value="ECO:0007669"/>
    <property type="project" value="InterPro"/>
</dbReference>
<keyword evidence="1" id="KW-0472">Membrane</keyword>
<keyword evidence="4" id="KW-1185">Reference proteome</keyword>
<evidence type="ECO:0000259" key="2">
    <source>
        <dbReference type="SMART" id="SM01259"/>
    </source>
</evidence>
<evidence type="ECO:0000313" key="3">
    <source>
        <dbReference type="EMBL" id="EEF58173.1"/>
    </source>
</evidence>
<dbReference type="SMART" id="SM01259">
    <property type="entry name" value="LAB_N"/>
    <property type="match status" value="1"/>
</dbReference>
<dbReference type="RefSeq" id="WP_007417786.1">
    <property type="nucleotide sequence ID" value="NZ_ABOX02000048.1"/>
</dbReference>
<keyword evidence="1" id="KW-0812">Transmembrane</keyword>
<organism evidence="3 4">
    <name type="scientific">Pedosphaera parvula (strain Ellin514)</name>
    <dbReference type="NCBI Taxonomy" id="320771"/>
    <lineage>
        <taxon>Bacteria</taxon>
        <taxon>Pseudomonadati</taxon>
        <taxon>Verrucomicrobiota</taxon>
        <taxon>Pedosphaerae</taxon>
        <taxon>Pedosphaerales</taxon>
        <taxon>Pedosphaeraceae</taxon>
        <taxon>Pedosphaera</taxon>
    </lineage>
</organism>
<dbReference type="AlphaFoldDB" id="B9XPQ0"/>
<dbReference type="EMBL" id="ABOX02000048">
    <property type="protein sequence ID" value="EEF58173.1"/>
    <property type="molecule type" value="Genomic_DNA"/>
</dbReference>
<dbReference type="STRING" id="320771.Cflav_PD1373"/>
<keyword evidence="1" id="KW-1133">Transmembrane helix</keyword>
<dbReference type="OrthoDB" id="196309at2"/>
<dbReference type="GO" id="GO:0016020">
    <property type="term" value="C:membrane"/>
    <property type="evidence" value="ECO:0007669"/>
    <property type="project" value="GOC"/>
</dbReference>
<feature type="transmembrane region" description="Helical" evidence="1">
    <location>
        <begin position="79"/>
        <end position="96"/>
    </location>
</feature>
<dbReference type="InterPro" id="IPR011499">
    <property type="entry name" value="Lipid_A_biosynth_N"/>
</dbReference>
<dbReference type="GO" id="GO:0008915">
    <property type="term" value="F:lipid-A-disaccharide synthase activity"/>
    <property type="evidence" value="ECO:0007669"/>
    <property type="project" value="InterPro"/>
</dbReference>
<sequence>MDSLEHLLWHNGHFLGIDWSVWKCIGWMGNAIFSTRFVVQWYATEKRKQVVVPAAFWWLSLTGSLLLLSYALFYQHDSVFIFAYAFTWIPYIRNLIIQRRHAEAHLQCSECEAVCAPKSNFCSTCGADLKSAPSQMQH</sequence>
<accession>B9XPQ0</accession>
<evidence type="ECO:0000256" key="1">
    <source>
        <dbReference type="SAM" id="Phobius"/>
    </source>
</evidence>
<reference evidence="3 4" key="1">
    <citation type="journal article" date="2011" name="J. Bacteriol.">
        <title>Genome sequence of 'Pedosphaera parvula' Ellin514, an aerobic Verrucomicrobial isolate from pasture soil.</title>
        <authorList>
            <person name="Kant R."/>
            <person name="van Passel M.W."/>
            <person name="Sangwan P."/>
            <person name="Palva A."/>
            <person name="Lucas S."/>
            <person name="Copeland A."/>
            <person name="Lapidus A."/>
            <person name="Glavina Del Rio T."/>
            <person name="Dalin E."/>
            <person name="Tice H."/>
            <person name="Bruce D."/>
            <person name="Goodwin L."/>
            <person name="Pitluck S."/>
            <person name="Chertkov O."/>
            <person name="Larimer F.W."/>
            <person name="Land M.L."/>
            <person name="Hauser L."/>
            <person name="Brettin T.S."/>
            <person name="Detter J.C."/>
            <person name="Han S."/>
            <person name="de Vos W.M."/>
            <person name="Janssen P.H."/>
            <person name="Smidt H."/>
        </authorList>
    </citation>
    <scope>NUCLEOTIDE SEQUENCE [LARGE SCALE GENOMIC DNA]</scope>
    <source>
        <strain evidence="3 4">Ellin514</strain>
    </source>
</reference>
<feature type="domain" description="Lipid A biosynthesis N-terminal" evidence="2">
    <location>
        <begin position="25"/>
        <end position="97"/>
    </location>
</feature>
<proteinExistence type="predicted"/>